<dbReference type="InterPro" id="IPR023473">
    <property type="entry name" value="AMMECR1"/>
</dbReference>
<comment type="caution">
    <text evidence="2">The sequence shown here is derived from an EMBL/GenBank/DDBJ whole genome shotgun (WGS) entry which is preliminary data.</text>
</comment>
<sequence>MGRILGHYILPHPPIIVPEVGMGNQHVAFRTSSSMKMIAKEISALNPDNIVVISPHGPNFIDGISIMDSYFIQGDFEEFGSELSMEKEINKKLVKELKYRCEETIIPLISIDHSNAELYNIEYKLDHGTMVPLYFIDKFMENYKLTSITYGGISKLHHYKFGMILKESLSNIPGDFVIISSGDLSHKLIEDSPYGYDSSGEKFDRDLIDNLAAGNWEDIIFMNDDLVTNACQCALKSIILLLGTLDEFDFKSDIISYEHPFGVGYCISRINIINNCESKYTKLERSFERRFLSMTKKESFQVNLAREAINNFIKYENYIDIPSNTPKELLWNKKGVFVSLKIEGNLRGCIGTLTPTCDTTCEEIIRNAIEACSHDPRFTPVYEEELSLLTISVDILDNPEICSKEDLDPQKYGIIVSTESKKAVLLPNLQGINTVEEQLSTVLKKAGISPNEEYSIERFEVKRYL</sequence>
<dbReference type="PANTHER" id="PTHR13016:SF0">
    <property type="entry name" value="AMME SYNDROME CANDIDATE GENE 1 PROTEIN"/>
    <property type="match status" value="1"/>
</dbReference>
<gene>
    <name evidence="2" type="primary">amrA</name>
    <name evidence="2" type="ORF">KDK92_12555</name>
</gene>
<dbReference type="Proteomes" id="UP001056429">
    <property type="component" value="Unassembled WGS sequence"/>
</dbReference>
<dbReference type="InterPro" id="IPR027485">
    <property type="entry name" value="AMMECR1_N"/>
</dbReference>
<evidence type="ECO:0000259" key="1">
    <source>
        <dbReference type="PROSITE" id="PS51112"/>
    </source>
</evidence>
<dbReference type="Pfam" id="PF01871">
    <property type="entry name" value="AMMECR1"/>
    <property type="match status" value="1"/>
</dbReference>
<reference evidence="2" key="1">
    <citation type="journal article" date="2021" name="mSystems">
        <title>Bacteria and Archaea Synergistically Convert Glycine Betaine to Biogenic Methane in the Formosa Cold Seep of the South China Sea.</title>
        <authorList>
            <person name="Li L."/>
            <person name="Zhang W."/>
            <person name="Zhang S."/>
            <person name="Song L."/>
            <person name="Sun Q."/>
            <person name="Zhang H."/>
            <person name="Xiang H."/>
            <person name="Dong X."/>
        </authorList>
    </citation>
    <scope>NUCLEOTIDE SEQUENCE</scope>
    <source>
        <strain evidence="2">ZWT</strain>
    </source>
</reference>
<accession>A0A9J6P201</accession>
<dbReference type="SUPFAM" id="SSF53213">
    <property type="entry name" value="LigB-like"/>
    <property type="match status" value="1"/>
</dbReference>
<dbReference type="AlphaFoldDB" id="A0A9J6P201"/>
<dbReference type="GO" id="GO:0016702">
    <property type="term" value="F:oxidoreductase activity, acting on single donors with incorporation of molecular oxygen, incorporation of two atoms of oxygen"/>
    <property type="evidence" value="ECO:0007669"/>
    <property type="project" value="UniProtKB-ARBA"/>
</dbReference>
<dbReference type="PROSITE" id="PS51112">
    <property type="entry name" value="AMMECR1"/>
    <property type="match status" value="1"/>
</dbReference>
<evidence type="ECO:0000313" key="3">
    <source>
        <dbReference type="Proteomes" id="UP001056429"/>
    </source>
</evidence>
<dbReference type="InterPro" id="IPR002733">
    <property type="entry name" value="AMMECR1_domain"/>
</dbReference>
<evidence type="ECO:0000313" key="2">
    <source>
        <dbReference type="EMBL" id="MCM1990555.1"/>
    </source>
</evidence>
<feature type="domain" description="AMMECR1" evidence="1">
    <location>
        <begin position="296"/>
        <end position="465"/>
    </location>
</feature>
<dbReference type="SUPFAM" id="SSF143447">
    <property type="entry name" value="AMMECR1-like"/>
    <property type="match status" value="1"/>
</dbReference>
<organism evidence="2 3">
    <name type="scientific">Oceanirhabdus seepicola</name>
    <dbReference type="NCBI Taxonomy" id="2828781"/>
    <lineage>
        <taxon>Bacteria</taxon>
        <taxon>Bacillati</taxon>
        <taxon>Bacillota</taxon>
        <taxon>Clostridia</taxon>
        <taxon>Eubacteriales</taxon>
        <taxon>Clostridiaceae</taxon>
        <taxon>Oceanirhabdus</taxon>
    </lineage>
</organism>
<dbReference type="Gene3D" id="3.40.830.10">
    <property type="entry name" value="LigB-like"/>
    <property type="match status" value="1"/>
</dbReference>
<dbReference type="InterPro" id="IPR004183">
    <property type="entry name" value="Xdiol_dOase_suB"/>
</dbReference>
<proteinExistence type="predicted"/>
<dbReference type="NCBIfam" id="TIGR04335">
    <property type="entry name" value="AmmeMemoSam_A"/>
    <property type="match status" value="1"/>
</dbReference>
<reference evidence="2" key="2">
    <citation type="submission" date="2021-04" db="EMBL/GenBank/DDBJ databases">
        <authorList>
            <person name="Dong X."/>
        </authorList>
    </citation>
    <scope>NUCLEOTIDE SEQUENCE</scope>
    <source>
        <strain evidence="2">ZWT</strain>
    </source>
</reference>
<dbReference type="GO" id="GO:0008198">
    <property type="term" value="F:ferrous iron binding"/>
    <property type="evidence" value="ECO:0007669"/>
    <property type="project" value="InterPro"/>
</dbReference>
<dbReference type="EMBL" id="JAGSOJ010000002">
    <property type="protein sequence ID" value="MCM1990555.1"/>
    <property type="molecule type" value="Genomic_DNA"/>
</dbReference>
<dbReference type="Gene3D" id="3.30.1490.150">
    <property type="entry name" value="Hypothetical protein ph0010, domain 2"/>
    <property type="match status" value="1"/>
</dbReference>
<keyword evidence="3" id="KW-1185">Reference proteome</keyword>
<dbReference type="PANTHER" id="PTHR13016">
    <property type="entry name" value="AMMECR1 HOMOLOG"/>
    <property type="match status" value="1"/>
</dbReference>
<dbReference type="Gene3D" id="3.30.700.20">
    <property type="entry name" value="Hypothetical protein ph0010, domain 1"/>
    <property type="match status" value="1"/>
</dbReference>
<dbReference type="Pfam" id="PF02900">
    <property type="entry name" value="LigB"/>
    <property type="match status" value="1"/>
</dbReference>
<dbReference type="InterPro" id="IPR036071">
    <property type="entry name" value="AMMECR1_dom_sf"/>
</dbReference>
<name>A0A9J6P201_9CLOT</name>
<dbReference type="RefSeq" id="WP_250859605.1">
    <property type="nucleotide sequence ID" value="NZ_JAGSOJ010000002.1"/>
</dbReference>
<protein>
    <submittedName>
        <fullName evidence="2">AmmeMemoRadiSam system protein A</fullName>
    </submittedName>
</protein>
<dbReference type="CDD" id="cd07951">
    <property type="entry name" value="ED_3B_N_AMMECR1"/>
    <property type="match status" value="1"/>
</dbReference>
<dbReference type="InterPro" id="IPR027623">
    <property type="entry name" value="AmmeMemoSam_A"/>
</dbReference>